<feature type="compositionally biased region" description="Pro residues" evidence="3">
    <location>
        <begin position="209"/>
        <end position="219"/>
    </location>
</feature>
<feature type="compositionally biased region" description="Low complexity" evidence="3">
    <location>
        <begin position="12"/>
        <end position="26"/>
    </location>
</feature>
<keyword evidence="1" id="KW-0479">Metal-binding</keyword>
<sequence length="219" mass="24535">MVAMADDPKAPSPSGAAGARPADAAGNNRQNSPQFNADRFIKDHDKNGDGKLSKDELPADMRDEFDKIDANKDGFLTADELTKHAAMMSQQAPQLVEFVFFAIDSGEDEQVTLQDLQRTYDTLRKMDKDNSGKLSAEEFKAFRHQRKEERINNFIQRLDKNGDGKISRDEARGMWADNFSQLDKNGDGFIDRQELEAAFSMHQNRTGTPTPPAPVQQNK</sequence>
<organism evidence="5 6">
    <name type="scientific">Fimbriiglobus ruber</name>
    <dbReference type="NCBI Taxonomy" id="1908690"/>
    <lineage>
        <taxon>Bacteria</taxon>
        <taxon>Pseudomonadati</taxon>
        <taxon>Planctomycetota</taxon>
        <taxon>Planctomycetia</taxon>
        <taxon>Gemmatales</taxon>
        <taxon>Gemmataceae</taxon>
        <taxon>Fimbriiglobus</taxon>
    </lineage>
</organism>
<proteinExistence type="predicted"/>
<dbReference type="InterPro" id="IPR018247">
    <property type="entry name" value="EF_Hand_1_Ca_BS"/>
</dbReference>
<evidence type="ECO:0000313" key="5">
    <source>
        <dbReference type="EMBL" id="OWK37836.1"/>
    </source>
</evidence>
<dbReference type="SUPFAM" id="SSF47473">
    <property type="entry name" value="EF-hand"/>
    <property type="match status" value="1"/>
</dbReference>
<keyword evidence="2" id="KW-0677">Repeat</keyword>
<evidence type="ECO:0000256" key="1">
    <source>
        <dbReference type="ARBA" id="ARBA00022723"/>
    </source>
</evidence>
<dbReference type="Gene3D" id="1.10.238.10">
    <property type="entry name" value="EF-hand"/>
    <property type="match status" value="3"/>
</dbReference>
<accession>A0A225DK69</accession>
<gene>
    <name evidence="5" type="ORF">FRUB_06956</name>
</gene>
<dbReference type="EMBL" id="NIDE01000014">
    <property type="protein sequence ID" value="OWK37836.1"/>
    <property type="molecule type" value="Genomic_DNA"/>
</dbReference>
<dbReference type="PANTHER" id="PTHR10827">
    <property type="entry name" value="RETICULOCALBIN"/>
    <property type="match status" value="1"/>
</dbReference>
<dbReference type="Pfam" id="PF13202">
    <property type="entry name" value="EF-hand_5"/>
    <property type="match status" value="3"/>
</dbReference>
<evidence type="ECO:0000259" key="4">
    <source>
        <dbReference type="PROSITE" id="PS50222"/>
    </source>
</evidence>
<feature type="domain" description="EF-hand" evidence="4">
    <location>
        <begin position="56"/>
        <end position="91"/>
    </location>
</feature>
<dbReference type="InterPro" id="IPR011992">
    <property type="entry name" value="EF-hand-dom_pair"/>
</dbReference>
<reference evidence="6" key="1">
    <citation type="submission" date="2017-06" db="EMBL/GenBank/DDBJ databases">
        <title>Genome analysis of Fimbriiglobus ruber SP5, the first member of the order Planctomycetales with confirmed chitinolytic capability.</title>
        <authorList>
            <person name="Ravin N.V."/>
            <person name="Rakitin A.L."/>
            <person name="Ivanova A.A."/>
            <person name="Beletsky A.V."/>
            <person name="Kulichevskaya I.S."/>
            <person name="Mardanov A.V."/>
            <person name="Dedysh S.N."/>
        </authorList>
    </citation>
    <scope>NUCLEOTIDE SEQUENCE [LARGE SCALE GENOMIC DNA]</scope>
    <source>
        <strain evidence="6">SP5</strain>
    </source>
</reference>
<dbReference type="Proteomes" id="UP000214646">
    <property type="component" value="Unassembled WGS sequence"/>
</dbReference>
<dbReference type="PROSITE" id="PS50222">
    <property type="entry name" value="EF_HAND_2"/>
    <property type="match status" value="3"/>
</dbReference>
<comment type="caution">
    <text evidence="5">The sequence shown here is derived from an EMBL/GenBank/DDBJ whole genome shotgun (WGS) entry which is preliminary data.</text>
</comment>
<feature type="compositionally biased region" description="Basic and acidic residues" evidence="3">
    <location>
        <begin position="39"/>
        <end position="59"/>
    </location>
</feature>
<evidence type="ECO:0000256" key="2">
    <source>
        <dbReference type="ARBA" id="ARBA00022737"/>
    </source>
</evidence>
<feature type="domain" description="EF-hand" evidence="4">
    <location>
        <begin position="114"/>
        <end position="149"/>
    </location>
</feature>
<dbReference type="GO" id="GO:0005509">
    <property type="term" value="F:calcium ion binding"/>
    <property type="evidence" value="ECO:0007669"/>
    <property type="project" value="InterPro"/>
</dbReference>
<evidence type="ECO:0000256" key="3">
    <source>
        <dbReference type="SAM" id="MobiDB-lite"/>
    </source>
</evidence>
<dbReference type="PROSITE" id="PS00018">
    <property type="entry name" value="EF_HAND_1"/>
    <property type="match status" value="2"/>
</dbReference>
<evidence type="ECO:0000313" key="6">
    <source>
        <dbReference type="Proteomes" id="UP000214646"/>
    </source>
</evidence>
<protein>
    <recommendedName>
        <fullName evidence="4">EF-hand domain-containing protein</fullName>
    </recommendedName>
</protein>
<dbReference type="PANTHER" id="PTHR10827:SF98">
    <property type="entry name" value="45 KDA CALCIUM-BINDING PROTEIN"/>
    <property type="match status" value="1"/>
</dbReference>
<keyword evidence="6" id="KW-1185">Reference proteome</keyword>
<feature type="domain" description="EF-hand" evidence="4">
    <location>
        <begin position="170"/>
        <end position="205"/>
    </location>
</feature>
<dbReference type="InterPro" id="IPR002048">
    <property type="entry name" value="EF_hand_dom"/>
</dbReference>
<dbReference type="AlphaFoldDB" id="A0A225DK69"/>
<feature type="region of interest" description="Disordered" evidence="3">
    <location>
        <begin position="1"/>
        <end position="59"/>
    </location>
</feature>
<name>A0A225DK69_9BACT</name>
<dbReference type="Pfam" id="PF13499">
    <property type="entry name" value="EF-hand_7"/>
    <property type="match status" value="1"/>
</dbReference>
<feature type="region of interest" description="Disordered" evidence="3">
    <location>
        <begin position="199"/>
        <end position="219"/>
    </location>
</feature>
<dbReference type="SMART" id="SM00054">
    <property type="entry name" value="EFh"/>
    <property type="match status" value="5"/>
</dbReference>